<organism evidence="3">
    <name type="scientific">Schistocephalus solidus</name>
    <name type="common">Tapeworm</name>
    <dbReference type="NCBI Taxonomy" id="70667"/>
    <lineage>
        <taxon>Eukaryota</taxon>
        <taxon>Metazoa</taxon>
        <taxon>Spiralia</taxon>
        <taxon>Lophotrochozoa</taxon>
        <taxon>Platyhelminthes</taxon>
        <taxon>Cestoda</taxon>
        <taxon>Eucestoda</taxon>
        <taxon>Diphyllobothriidea</taxon>
        <taxon>Diphyllobothriidae</taxon>
        <taxon>Schistocephalus</taxon>
    </lineage>
</organism>
<keyword evidence="2" id="KW-1185">Reference proteome</keyword>
<dbReference type="OrthoDB" id="5970161at2759"/>
<evidence type="ECO:0000313" key="3">
    <source>
        <dbReference type="WBParaSite" id="SSLN_0001123101-mRNA-1"/>
    </source>
</evidence>
<name>A0A183T2W2_SCHSO</name>
<evidence type="ECO:0000313" key="1">
    <source>
        <dbReference type="EMBL" id="VDL97195.1"/>
    </source>
</evidence>
<reference evidence="1 2" key="2">
    <citation type="submission" date="2018-11" db="EMBL/GenBank/DDBJ databases">
        <authorList>
            <consortium name="Pathogen Informatics"/>
        </authorList>
    </citation>
    <scope>NUCLEOTIDE SEQUENCE [LARGE SCALE GENOMIC DNA]</scope>
    <source>
        <strain evidence="1 2">NST_G2</strain>
    </source>
</reference>
<gene>
    <name evidence="1" type="ORF">SSLN_LOCUS10810</name>
</gene>
<sequence>MQVARFNTCLKKKDAIISTVAEPVGTKPSLPGSVVFPDAGVEVAKDDQVVSFRHRSKEGVQTLVELFFFLLHHSASFWEGVGSDDGGKFVS</sequence>
<protein>
    <submittedName>
        <fullName evidence="1 3">Uncharacterized protein</fullName>
    </submittedName>
</protein>
<dbReference type="WBParaSite" id="SSLN_0001123101-mRNA-1">
    <property type="protein sequence ID" value="SSLN_0001123101-mRNA-1"/>
    <property type="gene ID" value="SSLN_0001123101"/>
</dbReference>
<proteinExistence type="predicted"/>
<dbReference type="EMBL" id="UYSU01036106">
    <property type="protein sequence ID" value="VDL97195.1"/>
    <property type="molecule type" value="Genomic_DNA"/>
</dbReference>
<dbReference type="Proteomes" id="UP000275846">
    <property type="component" value="Unassembled WGS sequence"/>
</dbReference>
<dbReference type="AlphaFoldDB" id="A0A183T2W2"/>
<accession>A0A183T2W2</accession>
<evidence type="ECO:0000313" key="2">
    <source>
        <dbReference type="Proteomes" id="UP000275846"/>
    </source>
</evidence>
<reference evidence="3" key="1">
    <citation type="submission" date="2016-06" db="UniProtKB">
        <authorList>
            <consortium name="WormBaseParasite"/>
        </authorList>
    </citation>
    <scope>IDENTIFICATION</scope>
</reference>